<keyword evidence="3 6" id="KW-0812">Transmembrane</keyword>
<dbReference type="Gene3D" id="1.20.120.80">
    <property type="entry name" value="Cytochrome c oxidase, subunit III, four-helix bundle"/>
    <property type="match status" value="1"/>
</dbReference>
<proteinExistence type="inferred from homology"/>
<keyword evidence="10" id="KW-1185">Reference proteome</keyword>
<dbReference type="Pfam" id="PF00510">
    <property type="entry name" value="COX3"/>
    <property type="match status" value="1"/>
</dbReference>
<keyword evidence="5 7" id="KW-0472">Membrane</keyword>
<dbReference type="PANTHER" id="PTHR11403">
    <property type="entry name" value="CYTOCHROME C OXIDASE SUBUNIT III"/>
    <property type="match status" value="1"/>
</dbReference>
<feature type="transmembrane region" description="Helical" evidence="7">
    <location>
        <begin position="17"/>
        <end position="39"/>
    </location>
</feature>
<evidence type="ECO:0000313" key="9">
    <source>
        <dbReference type="EMBL" id="OQP67155.1"/>
    </source>
</evidence>
<dbReference type="PROSITE" id="PS50253">
    <property type="entry name" value="COX3"/>
    <property type="match status" value="1"/>
</dbReference>
<dbReference type="STRING" id="1703345.A3860_01995"/>
<feature type="transmembrane region" description="Helical" evidence="7">
    <location>
        <begin position="54"/>
        <end position="73"/>
    </location>
</feature>
<evidence type="ECO:0000256" key="6">
    <source>
        <dbReference type="RuleBase" id="RU003376"/>
    </source>
</evidence>
<dbReference type="Proteomes" id="UP000192796">
    <property type="component" value="Unassembled WGS sequence"/>
</dbReference>
<dbReference type="PANTHER" id="PTHR11403:SF10">
    <property type="entry name" value="CYTOCHROME C OXIDASE"/>
    <property type="match status" value="1"/>
</dbReference>
<evidence type="ECO:0000256" key="7">
    <source>
        <dbReference type="SAM" id="Phobius"/>
    </source>
</evidence>
<evidence type="ECO:0000259" key="8">
    <source>
        <dbReference type="PROSITE" id="PS50253"/>
    </source>
</evidence>
<accession>A0A1V9G947</accession>
<gene>
    <name evidence="9" type="ORF">A3860_01995</name>
</gene>
<sequence length="189" mass="21518">MTEAVSTQRKKIHPHKFTLWVGIGSIIMMFAGLTSAYIVKGSMGNFPTIKMPQLFYYSTAVILISSFTMQWSLKAFKERGMQQYRRLLTVTMILGVGFIAMQLIAFSQLWESGTKLKGATGSGQFLYVIFGLHAVHVLGGVIALIIMFIKAFSARIRNYNPVPVEVMSTYWHFVDLLWVYLFVFFLFKS</sequence>
<dbReference type="RefSeq" id="WP_081144850.1">
    <property type="nucleotide sequence ID" value="NZ_LVYD01000001.1"/>
</dbReference>
<feature type="transmembrane region" description="Helical" evidence="7">
    <location>
        <begin position="85"/>
        <end position="105"/>
    </location>
</feature>
<dbReference type="GO" id="GO:0005886">
    <property type="term" value="C:plasma membrane"/>
    <property type="evidence" value="ECO:0007669"/>
    <property type="project" value="UniProtKB-SubCell"/>
</dbReference>
<dbReference type="GO" id="GO:0004129">
    <property type="term" value="F:cytochrome-c oxidase activity"/>
    <property type="evidence" value="ECO:0007669"/>
    <property type="project" value="InterPro"/>
</dbReference>
<dbReference type="InterPro" id="IPR013833">
    <property type="entry name" value="Cyt_c_oxidase_su3_a-hlx"/>
</dbReference>
<dbReference type="SUPFAM" id="SSF81452">
    <property type="entry name" value="Cytochrome c oxidase subunit III-like"/>
    <property type="match status" value="1"/>
</dbReference>
<protein>
    <submittedName>
        <fullName evidence="9">Cytochrome oxidase subunit III</fullName>
    </submittedName>
</protein>
<comment type="similarity">
    <text evidence="2 6">Belongs to the cytochrome c oxidase subunit 3 family.</text>
</comment>
<evidence type="ECO:0000313" key="10">
    <source>
        <dbReference type="Proteomes" id="UP000192796"/>
    </source>
</evidence>
<feature type="domain" description="Heme-copper oxidase subunit III family profile" evidence="8">
    <location>
        <begin position="16"/>
        <end position="189"/>
    </location>
</feature>
<dbReference type="InterPro" id="IPR024791">
    <property type="entry name" value="Cyt_c/ubiquinol_Oxase_su3"/>
</dbReference>
<evidence type="ECO:0000256" key="3">
    <source>
        <dbReference type="ARBA" id="ARBA00022692"/>
    </source>
</evidence>
<dbReference type="InterPro" id="IPR035973">
    <property type="entry name" value="Cyt_c_oxidase_su3-like_sf"/>
</dbReference>
<dbReference type="GO" id="GO:0019646">
    <property type="term" value="P:aerobic electron transport chain"/>
    <property type="evidence" value="ECO:0007669"/>
    <property type="project" value="InterPro"/>
</dbReference>
<name>A0A1V9G947_9BACT</name>
<dbReference type="InterPro" id="IPR000298">
    <property type="entry name" value="Cyt_c_oxidase-like_su3"/>
</dbReference>
<organism evidence="9 10">
    <name type="scientific">Niastella vici</name>
    <dbReference type="NCBI Taxonomy" id="1703345"/>
    <lineage>
        <taxon>Bacteria</taxon>
        <taxon>Pseudomonadati</taxon>
        <taxon>Bacteroidota</taxon>
        <taxon>Chitinophagia</taxon>
        <taxon>Chitinophagales</taxon>
        <taxon>Chitinophagaceae</taxon>
        <taxon>Niastella</taxon>
    </lineage>
</organism>
<feature type="transmembrane region" description="Helical" evidence="7">
    <location>
        <begin position="125"/>
        <end position="149"/>
    </location>
</feature>
<reference evidence="9 10" key="1">
    <citation type="submission" date="2016-03" db="EMBL/GenBank/DDBJ databases">
        <title>Niastella vici sp. nov., isolated from farmland soil.</title>
        <authorList>
            <person name="Chen L."/>
            <person name="Wang D."/>
            <person name="Yang S."/>
            <person name="Wang G."/>
        </authorList>
    </citation>
    <scope>NUCLEOTIDE SEQUENCE [LARGE SCALE GENOMIC DNA]</scope>
    <source>
        <strain evidence="9 10">DJ57</strain>
    </source>
</reference>
<comment type="caution">
    <text evidence="9">The sequence shown here is derived from an EMBL/GenBank/DDBJ whole genome shotgun (WGS) entry which is preliminary data.</text>
</comment>
<evidence type="ECO:0000256" key="1">
    <source>
        <dbReference type="ARBA" id="ARBA00004141"/>
    </source>
</evidence>
<dbReference type="EMBL" id="LVYD01000001">
    <property type="protein sequence ID" value="OQP67155.1"/>
    <property type="molecule type" value="Genomic_DNA"/>
</dbReference>
<evidence type="ECO:0000256" key="2">
    <source>
        <dbReference type="ARBA" id="ARBA00010581"/>
    </source>
</evidence>
<dbReference type="AlphaFoldDB" id="A0A1V9G947"/>
<keyword evidence="4 7" id="KW-1133">Transmembrane helix</keyword>
<dbReference type="OrthoDB" id="679789at2"/>
<feature type="transmembrane region" description="Helical" evidence="7">
    <location>
        <begin position="170"/>
        <end position="187"/>
    </location>
</feature>
<evidence type="ECO:0000256" key="5">
    <source>
        <dbReference type="ARBA" id="ARBA00023136"/>
    </source>
</evidence>
<comment type="subcellular location">
    <subcellularLocation>
        <location evidence="6">Cell membrane</location>
        <topology evidence="6">Multi-pass membrane protein</topology>
    </subcellularLocation>
    <subcellularLocation>
        <location evidence="1">Membrane</location>
        <topology evidence="1">Multi-pass membrane protein</topology>
    </subcellularLocation>
</comment>
<evidence type="ECO:0000256" key="4">
    <source>
        <dbReference type="ARBA" id="ARBA00022989"/>
    </source>
</evidence>